<dbReference type="Proteomes" id="UP000664357">
    <property type="component" value="Unassembled WGS sequence"/>
</dbReference>
<evidence type="ECO:0000313" key="3">
    <source>
        <dbReference type="EMBL" id="MEO1772411.1"/>
    </source>
</evidence>
<accession>A0ABV0EUS5</accession>
<feature type="domain" description="Alpha/beta hydrolase fold-3" evidence="2">
    <location>
        <begin position="33"/>
        <end position="249"/>
    </location>
</feature>
<dbReference type="InterPro" id="IPR029058">
    <property type="entry name" value="AB_hydrolase_fold"/>
</dbReference>
<dbReference type="SUPFAM" id="SSF53474">
    <property type="entry name" value="alpha/beta-Hydrolases"/>
    <property type="match status" value="1"/>
</dbReference>
<dbReference type="InterPro" id="IPR013094">
    <property type="entry name" value="AB_hydrolase_3"/>
</dbReference>
<dbReference type="InterPro" id="IPR050300">
    <property type="entry name" value="GDXG_lipolytic_enzyme"/>
</dbReference>
<dbReference type="EMBL" id="JAFREL020000004">
    <property type="protein sequence ID" value="MEO1772411.1"/>
    <property type="molecule type" value="Genomic_DNA"/>
</dbReference>
<dbReference type="RefSeq" id="WP_207701654.1">
    <property type="nucleotide sequence ID" value="NZ_JAFREL020000004.1"/>
</dbReference>
<dbReference type="Gene3D" id="3.40.50.1820">
    <property type="entry name" value="alpha/beta hydrolase"/>
    <property type="match status" value="1"/>
</dbReference>
<name>A0ABV0EUS5_9ENTE</name>
<keyword evidence="1" id="KW-0378">Hydrolase</keyword>
<reference evidence="3 4" key="2">
    <citation type="submission" date="2024-02" db="EMBL/GenBank/DDBJ databases">
        <title>The Genome Sequence of Enterococcus sp. DIV0159.</title>
        <authorList>
            <person name="Earl A."/>
            <person name="Manson A."/>
            <person name="Gilmore M."/>
            <person name="Sanders J."/>
            <person name="Shea T."/>
            <person name="Howe W."/>
            <person name="Livny J."/>
            <person name="Cuomo C."/>
            <person name="Neafsey D."/>
            <person name="Birren B."/>
        </authorList>
    </citation>
    <scope>NUCLEOTIDE SEQUENCE [LARGE SCALE GENOMIC DNA]</scope>
    <source>
        <strain evidence="3 4">665A</strain>
    </source>
</reference>
<comment type="caution">
    <text evidence="3">The sequence shown here is derived from an EMBL/GenBank/DDBJ whole genome shotgun (WGS) entry which is preliminary data.</text>
</comment>
<evidence type="ECO:0000259" key="2">
    <source>
        <dbReference type="Pfam" id="PF07859"/>
    </source>
</evidence>
<dbReference type="PANTHER" id="PTHR48081">
    <property type="entry name" value="AB HYDROLASE SUPERFAMILY PROTEIN C4A8.06C"/>
    <property type="match status" value="1"/>
</dbReference>
<protein>
    <recommendedName>
        <fullName evidence="2">Alpha/beta hydrolase fold-3 domain-containing protein</fullName>
    </recommendedName>
</protein>
<dbReference type="PANTHER" id="PTHR48081:SF3">
    <property type="entry name" value="ALPHA_BETA HYDROLASE FOLD-3 DOMAIN-CONTAINING PROTEIN"/>
    <property type="match status" value="1"/>
</dbReference>
<keyword evidence="4" id="KW-1185">Reference proteome</keyword>
<dbReference type="Pfam" id="PF07859">
    <property type="entry name" value="Abhydrolase_3"/>
    <property type="match status" value="1"/>
</dbReference>
<reference evidence="3 4" key="1">
    <citation type="submission" date="2021-03" db="EMBL/GenBank/DDBJ databases">
        <authorList>
            <person name="Gilmore M.S."/>
            <person name="Schwartzman J."/>
            <person name="Van Tyne D."/>
            <person name="Martin M."/>
            <person name="Earl A.M."/>
            <person name="Manson A.L."/>
            <person name="Straub T."/>
            <person name="Salamzade R."/>
            <person name="Saavedra J."/>
            <person name="Lebreton F."/>
            <person name="Prichula J."/>
            <person name="Schaufler K."/>
            <person name="Gaca A."/>
            <person name="Sgardioli B."/>
            <person name="Wagenaar J."/>
            <person name="Strong T."/>
        </authorList>
    </citation>
    <scope>NUCLEOTIDE SEQUENCE [LARGE SCALE GENOMIC DNA]</scope>
    <source>
        <strain evidence="3 4">665A</strain>
    </source>
</reference>
<sequence length="272" mass="31561">MKSQHFVYRRLGDLVLEMTFYPQQAESTRETTILYFHGGGFLFGQRDDLTYINQLMENGMNVLTIDYPLAPETALTEIVSCLEDAVDWFLTHFEDELQLRTSNFFLFGRSAGGYLASILTTNRYKEQLGLIRFYGYHDFKHACFTLPSPFYGRYPKVPPMDAQKIISKGNSEERFLLYLSARQYGNWLSYLGSMTEKLVVEEEQLKEFPPTFCVHCSQDPDVPVEASRQLAKSTVSSTYIEIAADVHDFDREQNPQSDDVYERLITWLKKHN</sequence>
<evidence type="ECO:0000313" key="4">
    <source>
        <dbReference type="Proteomes" id="UP000664357"/>
    </source>
</evidence>
<proteinExistence type="predicted"/>
<evidence type="ECO:0000256" key="1">
    <source>
        <dbReference type="ARBA" id="ARBA00022801"/>
    </source>
</evidence>
<gene>
    <name evidence="3" type="ORF">JZO67_004393</name>
</gene>
<organism evidence="3 4">
    <name type="scientific">Candidatus Enterococcus ferrettii</name>
    <dbReference type="NCBI Taxonomy" id="2815324"/>
    <lineage>
        <taxon>Bacteria</taxon>
        <taxon>Bacillati</taxon>
        <taxon>Bacillota</taxon>
        <taxon>Bacilli</taxon>
        <taxon>Lactobacillales</taxon>
        <taxon>Enterococcaceae</taxon>
        <taxon>Enterococcus</taxon>
    </lineage>
</organism>